<feature type="region of interest" description="Disordered" evidence="1">
    <location>
        <begin position="404"/>
        <end position="423"/>
    </location>
</feature>
<name>G0TZ19_TRYVY</name>
<organism evidence="2">
    <name type="scientific">Trypanosoma vivax (strain Y486)</name>
    <dbReference type="NCBI Taxonomy" id="1055687"/>
    <lineage>
        <taxon>Eukaryota</taxon>
        <taxon>Discoba</taxon>
        <taxon>Euglenozoa</taxon>
        <taxon>Kinetoplastea</taxon>
        <taxon>Metakinetoplastina</taxon>
        <taxon>Trypanosomatida</taxon>
        <taxon>Trypanosomatidae</taxon>
        <taxon>Trypanosoma</taxon>
        <taxon>Duttonella</taxon>
    </lineage>
</organism>
<dbReference type="VEuPathDB" id="TriTrypDB:TvY486_0705450"/>
<protein>
    <submittedName>
        <fullName evidence="2">Uncharacterized protein</fullName>
    </submittedName>
</protein>
<evidence type="ECO:0000256" key="1">
    <source>
        <dbReference type="SAM" id="MobiDB-lite"/>
    </source>
</evidence>
<feature type="compositionally biased region" description="Basic and acidic residues" evidence="1">
    <location>
        <begin position="414"/>
        <end position="423"/>
    </location>
</feature>
<reference evidence="2" key="1">
    <citation type="journal article" date="2012" name="Proc. Natl. Acad. Sci. U.S.A.">
        <title>Antigenic diversity is generated by distinct evolutionary mechanisms in African trypanosome species.</title>
        <authorList>
            <person name="Jackson A.P."/>
            <person name="Berry A."/>
            <person name="Aslett M."/>
            <person name="Allison H.C."/>
            <person name="Burton P."/>
            <person name="Vavrova-Anderson J."/>
            <person name="Brown R."/>
            <person name="Browne H."/>
            <person name="Corton N."/>
            <person name="Hauser H."/>
            <person name="Gamble J."/>
            <person name="Gilderthorp R."/>
            <person name="Marcello L."/>
            <person name="McQuillan J."/>
            <person name="Otto T.D."/>
            <person name="Quail M.A."/>
            <person name="Sanders M.J."/>
            <person name="van Tonder A."/>
            <person name="Ginger M.L."/>
            <person name="Field M.C."/>
            <person name="Barry J.D."/>
            <person name="Hertz-Fowler C."/>
            <person name="Berriman M."/>
        </authorList>
    </citation>
    <scope>NUCLEOTIDE SEQUENCE</scope>
    <source>
        <strain evidence="2">Y486</strain>
    </source>
</reference>
<feature type="region of interest" description="Disordered" evidence="1">
    <location>
        <begin position="27"/>
        <end position="90"/>
    </location>
</feature>
<accession>G0TZ19</accession>
<proteinExistence type="predicted"/>
<evidence type="ECO:0000313" key="2">
    <source>
        <dbReference type="EMBL" id="CCC49222.1"/>
    </source>
</evidence>
<dbReference type="EMBL" id="HE573023">
    <property type="protein sequence ID" value="CCC49222.1"/>
    <property type="molecule type" value="Genomic_DNA"/>
</dbReference>
<sequence length="808" mass="89010">MSTASFTADDETQQLYSRTPVLPPAFSFPSLPPLQRTSHATAGADSGEVTPGGFRQLRPGCSGVPASVELDGAQGSSRRRHKKRDSGAYDPSVYSTLLPATVKLRKVGGMRGGPVVGVAAEEMLASREARFVLCGLLRPLKGNAQLAPPQDQKQFKARVHLLQERGRRFLRRFRRHAMGRGAADSDAMMIIDGSDDGSSDGEMGEVLHGDAIGSVRKQREHERRTGVARAASVARKRRLNELRYARGPCTLRAEIKRSTRAVRMARNNVSCDPGVLPALSEKQQELLGRGSDWRAPEGDLLSFEGVCWDAAEGVGLPGSVLPSGCAQGPLSNAEGSKATVASRHVSAMLRDLLRHSRGAVSYGILPPRMGRRAVTRVSHPTDSEFVQPSLPLDAASDMGSSRVSLSRWQSPRTVPEHVGVREPKRPNRRLPIKWGVGERAKEDYDALVEEQRLVEMELNLRHNEGLGYTCRQLNSLLPERRRQLECVLAQPHENPRMFLLKHRREIFRRVVEADAEGRRQARSAFLDVLEDFCQAEMAADAWSVMSKALEQTRAFIHTSPARYCPQGFDAIVNGCFSLNHIQNKTTYNALQWLAQLYDVPHSQFKSVMSAVHNRLSQPRDYEARFREIDRSLGGVTAPADRWVRVHLHRCRFQLPAPATCSPQVGCIGGGNGSGAGGCNVVSSCGMERPEVCVQLMAKGEAAFSTTVCARLDTTDIDDTHTAVRYAANLQDEVVRLKAPETGIVDVSLLCNGTPLCTGALNVAKCSLLSRRLVPMWLRLSNKHAFVANIRLTLEFGSEKERRRRYAFG</sequence>
<dbReference type="AlphaFoldDB" id="G0TZ19"/>
<gene>
    <name evidence="2" type="ORF">TVY486_0705450</name>
</gene>